<evidence type="ECO:0000313" key="12">
    <source>
        <dbReference type="Proteomes" id="UP000545386"/>
    </source>
</evidence>
<dbReference type="InterPro" id="IPR029063">
    <property type="entry name" value="SAM-dependent_MTases_sf"/>
</dbReference>
<dbReference type="GO" id="GO:0016491">
    <property type="term" value="F:oxidoreductase activity"/>
    <property type="evidence" value="ECO:0007669"/>
    <property type="project" value="UniProtKB-KW"/>
</dbReference>
<feature type="domain" description="FAD dependent oxidoreductase" evidence="10">
    <location>
        <begin position="254"/>
        <end position="602"/>
    </location>
</feature>
<dbReference type="GO" id="GO:0032259">
    <property type="term" value="P:methylation"/>
    <property type="evidence" value="ECO:0007669"/>
    <property type="project" value="UniProtKB-KW"/>
</dbReference>
<evidence type="ECO:0000256" key="7">
    <source>
        <dbReference type="ARBA" id="ARBA00022827"/>
    </source>
</evidence>
<keyword evidence="6" id="KW-0819">tRNA processing</keyword>
<keyword evidence="2" id="KW-0489">Methyltransferase</keyword>
<dbReference type="GO" id="GO:0005737">
    <property type="term" value="C:cytoplasm"/>
    <property type="evidence" value="ECO:0007669"/>
    <property type="project" value="TreeGrafter"/>
</dbReference>
<keyword evidence="12" id="KW-1185">Reference proteome</keyword>
<organism evidence="11 12">
    <name type="scientific">Pusillimonas minor</name>
    <dbReference type="NCBI Taxonomy" id="2697024"/>
    <lineage>
        <taxon>Bacteria</taxon>
        <taxon>Pseudomonadati</taxon>
        <taxon>Pseudomonadota</taxon>
        <taxon>Betaproteobacteria</taxon>
        <taxon>Burkholderiales</taxon>
        <taxon>Alcaligenaceae</taxon>
        <taxon>Pusillimonas</taxon>
    </lineage>
</organism>
<dbReference type="AlphaFoldDB" id="A0A842HRB8"/>
<dbReference type="PANTHER" id="PTHR13847:SF283">
    <property type="entry name" value="TRNA 5-METHYLAMINOMETHYL-2-THIOURIDINE BIOSYNTHESIS BIFUNCTIONAL PROTEIN MNMC"/>
    <property type="match status" value="1"/>
</dbReference>
<evidence type="ECO:0000256" key="2">
    <source>
        <dbReference type="ARBA" id="ARBA00022603"/>
    </source>
</evidence>
<evidence type="ECO:0000259" key="10">
    <source>
        <dbReference type="Pfam" id="PF01266"/>
    </source>
</evidence>
<dbReference type="InterPro" id="IPR006076">
    <property type="entry name" value="FAD-dep_OxRdtase"/>
</dbReference>
<dbReference type="Proteomes" id="UP000545386">
    <property type="component" value="Unassembled WGS sequence"/>
</dbReference>
<dbReference type="Pfam" id="PF01266">
    <property type="entry name" value="DAO"/>
    <property type="match status" value="1"/>
</dbReference>
<dbReference type="EMBL" id="JACJUU010000008">
    <property type="protein sequence ID" value="MBC2770374.1"/>
    <property type="molecule type" value="Genomic_DNA"/>
</dbReference>
<name>A0A842HRB8_9BURK</name>
<evidence type="ECO:0000256" key="5">
    <source>
        <dbReference type="ARBA" id="ARBA00022691"/>
    </source>
</evidence>
<dbReference type="GO" id="GO:0008168">
    <property type="term" value="F:methyltransferase activity"/>
    <property type="evidence" value="ECO:0007669"/>
    <property type="project" value="UniProtKB-KW"/>
</dbReference>
<comment type="caution">
    <text evidence="11">The sequence shown here is derived from an EMBL/GenBank/DDBJ whole genome shotgun (WGS) entry which is preliminary data.</text>
</comment>
<keyword evidence="4" id="KW-0808">Transferase</keyword>
<dbReference type="Gene3D" id="3.40.50.150">
    <property type="entry name" value="Vaccinia Virus protein VP39"/>
    <property type="match status" value="1"/>
</dbReference>
<dbReference type="PANTHER" id="PTHR13847">
    <property type="entry name" value="SARCOSINE DEHYDROGENASE-RELATED"/>
    <property type="match status" value="1"/>
</dbReference>
<evidence type="ECO:0000256" key="4">
    <source>
        <dbReference type="ARBA" id="ARBA00022679"/>
    </source>
</evidence>
<gene>
    <name evidence="11" type="ORF">GTU67_10680</name>
</gene>
<dbReference type="Gene3D" id="3.50.50.60">
    <property type="entry name" value="FAD/NAD(P)-binding domain"/>
    <property type="match status" value="1"/>
</dbReference>
<evidence type="ECO:0000256" key="6">
    <source>
        <dbReference type="ARBA" id="ARBA00022694"/>
    </source>
</evidence>
<sequence>MNDSLCSPAIPTTAWLSAGGLPAGWRGRSSFTVCDTGFGAGQRFISTWSIWRCDANRCERLHYVGFCPVPEPDQEACRKGAMSDDEASCHDALRTALLAHVPLPGVSRLDFEGGAVTLTLFYMPLWKALMQAEARVDLYFIDAMLAAIGAQTGGYSPYGQLARMAARQACVALPVIDAFGDLGRGLKKAGFIFDPVVAPQPSDSVIACADNRLNASAANDHRAAVCVARLRPGIFHGAANAAHGVDTVSASAPVVVIGGGVAGAAVAWALAFRGRKVIVVDPAFSRSPQGVHAGHLAAAATPVVSRDDDYRARLTRAGVRLAWQRWQHIDAASRPRQTGTLGLARDADEVDRVRAALEGGDFPEGWARWQTSQTASLAAAVSLSVPGVLFADGLLIRPGALIAAQMSSPLVQCIAAAGHRLEQAGDGGWLLRGPDEQVLAQAATVVVANAAGVVPLLQRSGLLVRAPRLRQLQAIAGQVSYFNALRCAVDPKVVIDGPGYWLPAVDGINVAGGTYALGAEVPAVTQAGHDDIIEKLGAFLPAEAVQRLPGSIVGGWSGWRAVVPGRLPVVGALPGANGVWVACAYGSRGLSWAALAAEVIAATVCCEPLPLERELLMAIAPGKR</sequence>
<keyword evidence="9" id="KW-0511">Multifunctional enzyme</keyword>
<evidence type="ECO:0000256" key="8">
    <source>
        <dbReference type="ARBA" id="ARBA00023002"/>
    </source>
</evidence>
<evidence type="ECO:0000313" key="11">
    <source>
        <dbReference type="EMBL" id="MBC2770374.1"/>
    </source>
</evidence>
<keyword evidence="7" id="KW-0274">FAD</keyword>
<keyword evidence="3" id="KW-0285">Flavoprotein</keyword>
<keyword evidence="8" id="KW-0560">Oxidoreductase</keyword>
<evidence type="ECO:0000256" key="1">
    <source>
        <dbReference type="ARBA" id="ARBA00022490"/>
    </source>
</evidence>
<dbReference type="Gene3D" id="3.30.9.10">
    <property type="entry name" value="D-Amino Acid Oxidase, subunit A, domain 2"/>
    <property type="match status" value="1"/>
</dbReference>
<reference evidence="11 12" key="1">
    <citation type="submission" date="2020-08" db="EMBL/GenBank/DDBJ databases">
        <title>Paraeoetvoesia sp. YC-7-48 draft genome sequence.</title>
        <authorList>
            <person name="Yao L."/>
        </authorList>
    </citation>
    <scope>NUCLEOTIDE SEQUENCE [LARGE SCALE GENOMIC DNA]</scope>
    <source>
        <strain evidence="12">YC-7-48</strain>
    </source>
</reference>
<evidence type="ECO:0000256" key="3">
    <source>
        <dbReference type="ARBA" id="ARBA00022630"/>
    </source>
</evidence>
<keyword evidence="5" id="KW-0949">S-adenosyl-L-methionine</keyword>
<dbReference type="SUPFAM" id="SSF51905">
    <property type="entry name" value="FAD/NAD(P)-binding domain"/>
    <property type="match status" value="1"/>
</dbReference>
<dbReference type="GO" id="GO:0008033">
    <property type="term" value="P:tRNA processing"/>
    <property type="evidence" value="ECO:0007669"/>
    <property type="project" value="UniProtKB-KW"/>
</dbReference>
<protein>
    <submittedName>
        <fullName evidence="11">FAD-dependent oxidoreductase</fullName>
    </submittedName>
</protein>
<keyword evidence="1" id="KW-0963">Cytoplasm</keyword>
<dbReference type="InterPro" id="IPR036188">
    <property type="entry name" value="FAD/NAD-bd_sf"/>
</dbReference>
<dbReference type="RefSeq" id="WP_185780057.1">
    <property type="nucleotide sequence ID" value="NZ_JACJUU010000008.1"/>
</dbReference>
<evidence type="ECO:0000256" key="9">
    <source>
        <dbReference type="ARBA" id="ARBA00023268"/>
    </source>
</evidence>
<proteinExistence type="predicted"/>
<accession>A0A842HRB8</accession>